<feature type="active site" description="Proton donor/acceptor" evidence="7">
    <location>
        <position position="299"/>
    </location>
</feature>
<accession>A0A9D1WA30</accession>
<keyword evidence="8" id="KW-0732">Signal</keyword>
<organism evidence="10 11">
    <name type="scientific">Candidatus Sphingobacterium stercoripullorum</name>
    <dbReference type="NCBI Taxonomy" id="2838759"/>
    <lineage>
        <taxon>Bacteria</taxon>
        <taxon>Pseudomonadati</taxon>
        <taxon>Bacteroidota</taxon>
        <taxon>Sphingobacteriia</taxon>
        <taxon>Sphingobacteriales</taxon>
        <taxon>Sphingobacteriaceae</taxon>
        <taxon>Sphingobacterium</taxon>
    </lineage>
</organism>
<sequence>MKRLHFLSPFVSGLTLISLFFTACNPNVTNNADSQAQQKQDSIELAKKEEQKAIEEEKKRPRKAEDIQIEKKFQFEEYTLEDTYEYQDTTREFQWDKIKERIAYIENFQREPKKYAVIQNYRNMNRESPVVKNFVRNEYGLVSDTLGVERYQSAPLYVKGETDEPTIYARDGSLVELLSSDTIDMVTIKGISFEGEWDIPKRYVKALSDSTTFHQIVVVDVNNQNIATLERDSYTKWNVLSMNPSTTGKYNPPYGHDTPVGLFVIQEQKPKMFYYKDGTKDIGGFAPWASRFTNGAYLHGVPVNKPRNSIIEWSASLGTTPRSHMCVRNASSHAKFIYDWVKVQQSLVVVID</sequence>
<dbReference type="GO" id="GO:0016740">
    <property type="term" value="F:transferase activity"/>
    <property type="evidence" value="ECO:0007669"/>
    <property type="project" value="UniProtKB-KW"/>
</dbReference>
<feature type="domain" description="L,D-TPase catalytic" evidence="9">
    <location>
        <begin position="215"/>
        <end position="351"/>
    </location>
</feature>
<evidence type="ECO:0000256" key="5">
    <source>
        <dbReference type="ARBA" id="ARBA00022984"/>
    </source>
</evidence>
<evidence type="ECO:0000259" key="9">
    <source>
        <dbReference type="PROSITE" id="PS52029"/>
    </source>
</evidence>
<evidence type="ECO:0000256" key="6">
    <source>
        <dbReference type="ARBA" id="ARBA00023316"/>
    </source>
</evidence>
<keyword evidence="6 7" id="KW-0961">Cell wall biogenesis/degradation</keyword>
<name>A0A9D1WA30_9SPHI</name>
<keyword evidence="4 7" id="KW-0133">Cell shape</keyword>
<dbReference type="CDD" id="cd16913">
    <property type="entry name" value="YkuD_like"/>
    <property type="match status" value="1"/>
</dbReference>
<reference evidence="10" key="1">
    <citation type="journal article" date="2021" name="PeerJ">
        <title>Extensive microbial diversity within the chicken gut microbiome revealed by metagenomics and culture.</title>
        <authorList>
            <person name="Gilroy R."/>
            <person name="Ravi A."/>
            <person name="Getino M."/>
            <person name="Pursley I."/>
            <person name="Horton D.L."/>
            <person name="Alikhan N.F."/>
            <person name="Baker D."/>
            <person name="Gharbi K."/>
            <person name="Hall N."/>
            <person name="Watson M."/>
            <person name="Adriaenssens E.M."/>
            <person name="Foster-Nyarko E."/>
            <person name="Jarju S."/>
            <person name="Secka A."/>
            <person name="Antonio M."/>
            <person name="Oren A."/>
            <person name="Chaudhuri R.R."/>
            <person name="La Ragione R."/>
            <person name="Hildebrand F."/>
            <person name="Pallen M.J."/>
        </authorList>
    </citation>
    <scope>NUCLEOTIDE SEQUENCE</scope>
    <source>
        <strain evidence="10">1719</strain>
    </source>
</reference>
<dbReference type="InterPro" id="IPR005490">
    <property type="entry name" value="LD_TPept_cat_dom"/>
</dbReference>
<evidence type="ECO:0000256" key="7">
    <source>
        <dbReference type="PROSITE-ProRule" id="PRU01373"/>
    </source>
</evidence>
<gene>
    <name evidence="10" type="ORF">H9853_10380</name>
</gene>
<dbReference type="GO" id="GO:0008360">
    <property type="term" value="P:regulation of cell shape"/>
    <property type="evidence" value="ECO:0007669"/>
    <property type="project" value="UniProtKB-UniRule"/>
</dbReference>
<dbReference type="AlphaFoldDB" id="A0A9D1WA30"/>
<keyword evidence="5 7" id="KW-0573">Peptidoglycan synthesis</keyword>
<keyword evidence="3" id="KW-0808">Transferase</keyword>
<reference evidence="10" key="2">
    <citation type="submission" date="2021-04" db="EMBL/GenBank/DDBJ databases">
        <authorList>
            <person name="Gilroy R."/>
        </authorList>
    </citation>
    <scope>NUCLEOTIDE SEQUENCE</scope>
    <source>
        <strain evidence="10">1719</strain>
    </source>
</reference>
<evidence type="ECO:0000256" key="4">
    <source>
        <dbReference type="ARBA" id="ARBA00022960"/>
    </source>
</evidence>
<dbReference type="EMBL" id="DXEZ01000292">
    <property type="protein sequence ID" value="HIX55424.1"/>
    <property type="molecule type" value="Genomic_DNA"/>
</dbReference>
<dbReference type="InterPro" id="IPR038063">
    <property type="entry name" value="Transpep_catalytic_dom"/>
</dbReference>
<comment type="pathway">
    <text evidence="1 7">Cell wall biogenesis; peptidoglycan biosynthesis.</text>
</comment>
<dbReference type="Pfam" id="PF03734">
    <property type="entry name" value="YkuD"/>
    <property type="match status" value="1"/>
</dbReference>
<dbReference type="SUPFAM" id="SSF141523">
    <property type="entry name" value="L,D-transpeptidase catalytic domain-like"/>
    <property type="match status" value="1"/>
</dbReference>
<dbReference type="Proteomes" id="UP000824156">
    <property type="component" value="Unassembled WGS sequence"/>
</dbReference>
<feature type="chain" id="PRO_5039248648" evidence="8">
    <location>
        <begin position="24"/>
        <end position="352"/>
    </location>
</feature>
<dbReference type="GO" id="GO:0071555">
    <property type="term" value="P:cell wall organization"/>
    <property type="evidence" value="ECO:0007669"/>
    <property type="project" value="UniProtKB-UniRule"/>
</dbReference>
<comment type="similarity">
    <text evidence="2">Belongs to the YkuD family.</text>
</comment>
<feature type="signal peptide" evidence="8">
    <location>
        <begin position="1"/>
        <end position="23"/>
    </location>
</feature>
<dbReference type="PROSITE" id="PS52029">
    <property type="entry name" value="LD_TPASE"/>
    <property type="match status" value="1"/>
</dbReference>
<proteinExistence type="inferred from homology"/>
<evidence type="ECO:0000313" key="10">
    <source>
        <dbReference type="EMBL" id="HIX55424.1"/>
    </source>
</evidence>
<evidence type="ECO:0000256" key="8">
    <source>
        <dbReference type="SAM" id="SignalP"/>
    </source>
</evidence>
<dbReference type="GO" id="GO:0004180">
    <property type="term" value="F:carboxypeptidase activity"/>
    <property type="evidence" value="ECO:0007669"/>
    <property type="project" value="UniProtKB-ARBA"/>
</dbReference>
<evidence type="ECO:0000313" key="11">
    <source>
        <dbReference type="Proteomes" id="UP000824156"/>
    </source>
</evidence>
<evidence type="ECO:0000256" key="2">
    <source>
        <dbReference type="ARBA" id="ARBA00005992"/>
    </source>
</evidence>
<evidence type="ECO:0000256" key="1">
    <source>
        <dbReference type="ARBA" id="ARBA00004752"/>
    </source>
</evidence>
<dbReference type="GO" id="GO:0009252">
    <property type="term" value="P:peptidoglycan biosynthetic process"/>
    <property type="evidence" value="ECO:0007669"/>
    <property type="project" value="UniProtKB-KW"/>
</dbReference>
<dbReference type="Gene3D" id="2.40.440.10">
    <property type="entry name" value="L,D-transpeptidase catalytic domain-like"/>
    <property type="match status" value="1"/>
</dbReference>
<comment type="caution">
    <text evidence="10">The sequence shown here is derived from an EMBL/GenBank/DDBJ whole genome shotgun (WGS) entry which is preliminary data.</text>
</comment>
<protein>
    <submittedName>
        <fullName evidence="10">L,D-transpeptidase</fullName>
    </submittedName>
</protein>
<feature type="active site" description="Nucleophile" evidence="7">
    <location>
        <position position="326"/>
    </location>
</feature>
<dbReference type="PROSITE" id="PS51257">
    <property type="entry name" value="PROKAR_LIPOPROTEIN"/>
    <property type="match status" value="1"/>
</dbReference>
<evidence type="ECO:0000256" key="3">
    <source>
        <dbReference type="ARBA" id="ARBA00022679"/>
    </source>
</evidence>